<dbReference type="PRINTS" id="PR00313">
    <property type="entry name" value="CABNDNGRPT"/>
</dbReference>
<dbReference type="RefSeq" id="WP_058312458.1">
    <property type="nucleotide sequence ID" value="NZ_CYTW01000004.1"/>
</dbReference>
<dbReference type="PROSITE" id="PS00330">
    <property type="entry name" value="HEMOLYSIN_CALCIUM"/>
    <property type="match status" value="1"/>
</dbReference>
<keyword evidence="2" id="KW-1185">Reference proteome</keyword>
<proteinExistence type="predicted"/>
<evidence type="ECO:0000313" key="1">
    <source>
        <dbReference type="EMBL" id="CUK08743.1"/>
    </source>
</evidence>
<dbReference type="GO" id="GO:0005509">
    <property type="term" value="F:calcium ion binding"/>
    <property type="evidence" value="ECO:0007669"/>
    <property type="project" value="InterPro"/>
</dbReference>
<dbReference type="AlphaFoldDB" id="A0A0P1IER5"/>
<dbReference type="InterPro" id="IPR018511">
    <property type="entry name" value="Hemolysin-typ_Ca-bd_CS"/>
</dbReference>
<dbReference type="STRING" id="1715693.PH7735_03287"/>
<accession>A0A0P1IER5</accession>
<sequence>MQNLEFITALADRDDFSLSGVTFMEVIQQEGATWLLVGSTAVNAISRFRLAEGDILQASSTYWSTTAGGFTADDALSVSFGGQTRLLSLDKQNGSVAMQPLSATATPSSPLQLLDQGGNPVLLSNVMSVAQSGTTFIVGTGPDDTAIVTYSLENTWRVSLQSQVFDTPKSASSGIAKIITVQSGETTFVITASQEESGLSSYILGDDGALTFSDSISTSDGLWISGLEDLAHVQAAGQNFVVGISPESSTLSAVRLNPMGVFFVADMENDTLDTRFYRASAMDVFSIGPRDFIIVGGADAGLSVYEMLPGGDLRHHLSLEQSNDWHFGPIETIRTVQVGQDIQVFVSGTAQGGIAQFSVPLAQLGERLVGSTTNDTFEGGALDDLLMGLEGDDLLTGNDGNDTLISGTGADTLVGGYGEDVFVFEADGQDDVVRTFEHGIDRLDLSGWGMVYDHHSLNIRSHRDGATVSWGDEVLHVRTIDSRAISATTWDSDDFIF</sequence>
<dbReference type="Gene3D" id="2.150.10.10">
    <property type="entry name" value="Serralysin-like metalloprotease, C-terminal"/>
    <property type="match status" value="1"/>
</dbReference>
<evidence type="ECO:0000313" key="2">
    <source>
        <dbReference type="Proteomes" id="UP000051870"/>
    </source>
</evidence>
<dbReference type="EMBL" id="CYTW01000004">
    <property type="protein sequence ID" value="CUK08743.1"/>
    <property type="molecule type" value="Genomic_DNA"/>
</dbReference>
<name>A0A0P1IER5_9RHOB</name>
<dbReference type="Pfam" id="PF00353">
    <property type="entry name" value="HemolysinCabind"/>
    <property type="match status" value="2"/>
</dbReference>
<protein>
    <submittedName>
        <fullName evidence="1">Serralysin</fullName>
        <ecNumber evidence="1">3.4.24.40</ecNumber>
    </submittedName>
</protein>
<dbReference type="EC" id="3.4.24.40" evidence="1"/>
<dbReference type="GeneID" id="83882266"/>
<reference evidence="2" key="1">
    <citation type="submission" date="2015-09" db="EMBL/GenBank/DDBJ databases">
        <authorList>
            <person name="Rodrigo-Torres Lidia"/>
            <person name="Arahal R.David."/>
        </authorList>
    </citation>
    <scope>NUCLEOTIDE SEQUENCE [LARGE SCALE GENOMIC DNA]</scope>
    <source>
        <strain evidence="2">CECT 7735</strain>
    </source>
</reference>
<keyword evidence="1" id="KW-0378">Hydrolase</keyword>
<gene>
    <name evidence="1" type="ORF">PH7735_03287</name>
</gene>
<dbReference type="InterPro" id="IPR001343">
    <property type="entry name" value="Hemolysn_Ca-bd"/>
</dbReference>
<dbReference type="GO" id="GO:0016787">
    <property type="term" value="F:hydrolase activity"/>
    <property type="evidence" value="ECO:0007669"/>
    <property type="project" value="UniProtKB-KW"/>
</dbReference>
<dbReference type="SUPFAM" id="SSF51120">
    <property type="entry name" value="beta-Roll"/>
    <property type="match status" value="1"/>
</dbReference>
<organism evidence="1 2">
    <name type="scientific">Shimia thalassica</name>
    <dbReference type="NCBI Taxonomy" id="1715693"/>
    <lineage>
        <taxon>Bacteria</taxon>
        <taxon>Pseudomonadati</taxon>
        <taxon>Pseudomonadota</taxon>
        <taxon>Alphaproteobacteria</taxon>
        <taxon>Rhodobacterales</taxon>
        <taxon>Roseobacteraceae</taxon>
    </lineage>
</organism>
<dbReference type="Proteomes" id="UP000051870">
    <property type="component" value="Unassembled WGS sequence"/>
</dbReference>
<dbReference type="InterPro" id="IPR011049">
    <property type="entry name" value="Serralysin-like_metalloprot_C"/>
</dbReference>